<organism evidence="2 3">
    <name type="scientific">Sandaracinus amylolyticus</name>
    <dbReference type="NCBI Taxonomy" id="927083"/>
    <lineage>
        <taxon>Bacteria</taxon>
        <taxon>Pseudomonadati</taxon>
        <taxon>Myxococcota</taxon>
        <taxon>Polyangia</taxon>
        <taxon>Polyangiales</taxon>
        <taxon>Sandaracinaceae</taxon>
        <taxon>Sandaracinus</taxon>
    </lineage>
</organism>
<dbReference type="EMBL" id="CP011125">
    <property type="protein sequence ID" value="AKF03488.1"/>
    <property type="molecule type" value="Genomic_DNA"/>
</dbReference>
<dbReference type="InterPro" id="IPR012340">
    <property type="entry name" value="NA-bd_OB-fold"/>
</dbReference>
<keyword evidence="3" id="KW-1185">Reference proteome</keyword>
<dbReference type="SUPFAM" id="SSF50249">
    <property type="entry name" value="Nucleic acid-binding proteins"/>
    <property type="match status" value="1"/>
</dbReference>
<dbReference type="GO" id="GO:0003723">
    <property type="term" value="F:RNA binding"/>
    <property type="evidence" value="ECO:0007669"/>
    <property type="project" value="InterPro"/>
</dbReference>
<dbReference type="GO" id="GO:0004540">
    <property type="term" value="F:RNA nuclease activity"/>
    <property type="evidence" value="ECO:0007669"/>
    <property type="project" value="InterPro"/>
</dbReference>
<name>A0A0F6YH08_9BACT</name>
<dbReference type="Pfam" id="PF00773">
    <property type="entry name" value="RNB"/>
    <property type="match status" value="1"/>
</dbReference>
<proteinExistence type="predicted"/>
<dbReference type="KEGG" id="samy:DB32_000637"/>
<dbReference type="InterPro" id="IPR001900">
    <property type="entry name" value="RNase_II/R"/>
</dbReference>
<dbReference type="PANTHER" id="PTHR23355:SF37">
    <property type="entry name" value="EXORIBONUCLEASE 2"/>
    <property type="match status" value="1"/>
</dbReference>
<dbReference type="OrthoDB" id="9764149at2"/>
<protein>
    <submittedName>
        <fullName evidence="2">3'-to-5' exoribonuclease RNase R</fullName>
    </submittedName>
</protein>
<evidence type="ECO:0000259" key="1">
    <source>
        <dbReference type="SMART" id="SM00955"/>
    </source>
</evidence>
<dbReference type="GO" id="GO:0005829">
    <property type="term" value="C:cytosol"/>
    <property type="evidence" value="ECO:0007669"/>
    <property type="project" value="TreeGrafter"/>
</dbReference>
<accession>A0A0F6YH08</accession>
<sequence>MLPRPQLRTRFAAIVAPDGHSLRVLIEDEPLPLITPATPGAIVLARRDADAAHVLRELAAPGTALAELHAIAARFGVDIAFPDDVMSEVERTVADPRLDAPELADLEALAFVTIDSAHAKDLDQAIHVAPRPDGGWIVRYAIADAGSYVPRGSALFAEALRRGASYYLPGLSIPMLPRPLSEGTVSLNPDGPRRALVFEMHLDAQGRSLATELVRARIRSRAKLSFESVQQLFDDPARSELTGTEMEPSLRAMAEVGEARLREAAERDVVRYRRRDVDVALSSAAGERFVVLEGVRADVELWNEQISLLCNAEGARLLAETDAPFVQPIYRIHPPPDPERVESLREAIVRIVDAHRLPDEWKWDEGRASLAVYVASLPDHGPHARVARAIQRQAILTNVRSRYATEPATHHGVGFEPYARFSAPMREVVGVYLHAEALQMLEGRAIDDEDAEALRERVVESANRSKDVQRAITDLVNRRVIDRLFEADLAEPRASRRTWRGTVMGVAGSKLHVQLDDPGIDVKVYLYDLAQGWGGVWLEPDEHGVVLREQKTKRVRAIVGDAITIRVLKRDEGRDRWVLEALAIGAEAER</sequence>
<dbReference type="InterPro" id="IPR050180">
    <property type="entry name" value="RNR_Ribonuclease"/>
</dbReference>
<dbReference type="PANTHER" id="PTHR23355">
    <property type="entry name" value="RIBONUCLEASE"/>
    <property type="match status" value="1"/>
</dbReference>
<dbReference type="STRING" id="927083.DB32_000637"/>
<dbReference type="GO" id="GO:0006402">
    <property type="term" value="P:mRNA catabolic process"/>
    <property type="evidence" value="ECO:0007669"/>
    <property type="project" value="TreeGrafter"/>
</dbReference>
<reference evidence="2 3" key="1">
    <citation type="submission" date="2015-03" db="EMBL/GenBank/DDBJ databases">
        <title>Genome assembly of Sandaracinus amylolyticus DSM 53668.</title>
        <authorList>
            <person name="Sharma G."/>
            <person name="Subramanian S."/>
        </authorList>
    </citation>
    <scope>NUCLEOTIDE SEQUENCE [LARGE SCALE GENOMIC DNA]</scope>
    <source>
        <strain evidence="2 3">DSM 53668</strain>
    </source>
</reference>
<feature type="domain" description="RNB" evidence="1">
    <location>
        <begin position="103"/>
        <end position="443"/>
    </location>
</feature>
<evidence type="ECO:0000313" key="2">
    <source>
        <dbReference type="EMBL" id="AKF03488.1"/>
    </source>
</evidence>
<dbReference type="RefSeq" id="WP_053230943.1">
    <property type="nucleotide sequence ID" value="NZ_CP011125.1"/>
</dbReference>
<evidence type="ECO:0000313" key="3">
    <source>
        <dbReference type="Proteomes" id="UP000034883"/>
    </source>
</evidence>
<dbReference type="SMART" id="SM00955">
    <property type="entry name" value="RNB"/>
    <property type="match status" value="1"/>
</dbReference>
<gene>
    <name evidence="2" type="ORF">DB32_000637</name>
</gene>
<dbReference type="AlphaFoldDB" id="A0A0F6YH08"/>
<dbReference type="Proteomes" id="UP000034883">
    <property type="component" value="Chromosome"/>
</dbReference>